<evidence type="ECO:0000313" key="2">
    <source>
        <dbReference type="EMBL" id="CAD8923315.1"/>
    </source>
</evidence>
<dbReference type="PANTHER" id="PTHR24114:SF2">
    <property type="entry name" value="F-BOX DOMAIN-CONTAINING PROTEIN-RELATED"/>
    <property type="match status" value="1"/>
</dbReference>
<organism evidence="2">
    <name type="scientific">Bicosoecida sp. CB-2014</name>
    <dbReference type="NCBI Taxonomy" id="1486930"/>
    <lineage>
        <taxon>Eukaryota</taxon>
        <taxon>Sar</taxon>
        <taxon>Stramenopiles</taxon>
        <taxon>Bigyra</taxon>
        <taxon>Opalozoa</taxon>
        <taxon>Bicosoecida</taxon>
    </lineage>
</organism>
<dbReference type="InterPro" id="IPR052394">
    <property type="entry name" value="LRR-containing"/>
</dbReference>
<evidence type="ECO:0000256" key="1">
    <source>
        <dbReference type="SAM" id="MobiDB-lite"/>
    </source>
</evidence>
<gene>
    <name evidence="2" type="ORF">BSP0115_LOCUS16578</name>
</gene>
<protein>
    <submittedName>
        <fullName evidence="2">Uncharacterized protein</fullName>
    </submittedName>
</protein>
<feature type="compositionally biased region" description="Basic and acidic residues" evidence="1">
    <location>
        <begin position="394"/>
        <end position="409"/>
    </location>
</feature>
<dbReference type="InterPro" id="IPR032675">
    <property type="entry name" value="LRR_dom_sf"/>
</dbReference>
<dbReference type="InterPro" id="IPR001611">
    <property type="entry name" value="Leu-rich_rpt"/>
</dbReference>
<accession>A0A7S1CP72</accession>
<proteinExistence type="predicted"/>
<sequence length="459" mass="47998">MAGRVRKTEAEMLRDKVAALPDGVLKAILTRYADPKAREEEMPASAKRKLEDKRRDSIDRLAVVPHASHVVSADGVDSVLDLGNCEIGSKGAAQLAELLYSPATQSLTALDLSSNKLTDLGCEFGGVGAICSALSKNTVLTALNLARNQIQHQGSAGIARMLKSNRCIKYLDLSRNMLRSEGAGIIARAIAPHSNRHSALVSLNLSQNNLTNFEDSATGGMAVAAALRGNRSLTVLDLSHNRLDSAAVCAIGFALQRNKVLIDLRLNDNAADAEAAGALALSLHENRTLTRLDLRDNRVLSDGAKLLAAAMAANPVLQYVALTGNHIAEEGRAAMGVVLRPDLPAVQEALARLDDVVVPEKRHAGFTTKERALEARARAAGLLAPREAAGAGEGEGKGGGEGGEGKGEEDGASVEGEGEDEVAAADLAAAIDLLPAEDVDLSAKEVVFTSPVTGQTCVI</sequence>
<dbReference type="EMBL" id="HBFS01024775">
    <property type="protein sequence ID" value="CAD8923315.1"/>
    <property type="molecule type" value="Transcribed_RNA"/>
</dbReference>
<dbReference type="SUPFAM" id="SSF52047">
    <property type="entry name" value="RNI-like"/>
    <property type="match status" value="1"/>
</dbReference>
<reference evidence="2" key="1">
    <citation type="submission" date="2021-01" db="EMBL/GenBank/DDBJ databases">
        <authorList>
            <person name="Corre E."/>
            <person name="Pelletier E."/>
            <person name="Niang G."/>
            <person name="Scheremetjew M."/>
            <person name="Finn R."/>
            <person name="Kale V."/>
            <person name="Holt S."/>
            <person name="Cochrane G."/>
            <person name="Meng A."/>
            <person name="Brown T."/>
            <person name="Cohen L."/>
        </authorList>
    </citation>
    <scope>NUCLEOTIDE SEQUENCE</scope>
    <source>
        <strain evidence="2">Ms1</strain>
    </source>
</reference>
<name>A0A7S1CP72_9STRA</name>
<feature type="compositionally biased region" description="Acidic residues" evidence="1">
    <location>
        <begin position="410"/>
        <end position="421"/>
    </location>
</feature>
<dbReference type="AlphaFoldDB" id="A0A7S1CP72"/>
<dbReference type="PANTHER" id="PTHR24114">
    <property type="entry name" value="LEUCINE RICH REPEAT FAMILY PROTEIN"/>
    <property type="match status" value="1"/>
</dbReference>
<dbReference type="PRINTS" id="PR00019">
    <property type="entry name" value="LEURICHRPT"/>
</dbReference>
<dbReference type="SMART" id="SM00368">
    <property type="entry name" value="LRR_RI"/>
    <property type="match status" value="9"/>
</dbReference>
<dbReference type="Pfam" id="PF13516">
    <property type="entry name" value="LRR_6"/>
    <property type="match status" value="6"/>
</dbReference>
<dbReference type="Gene3D" id="3.80.10.10">
    <property type="entry name" value="Ribonuclease Inhibitor"/>
    <property type="match status" value="4"/>
</dbReference>
<feature type="region of interest" description="Disordered" evidence="1">
    <location>
        <begin position="384"/>
        <end position="421"/>
    </location>
</feature>